<dbReference type="Proteomes" id="UP001516023">
    <property type="component" value="Unassembled WGS sequence"/>
</dbReference>
<organism evidence="2 3">
    <name type="scientific">Cyclotella cryptica</name>
    <dbReference type="NCBI Taxonomy" id="29204"/>
    <lineage>
        <taxon>Eukaryota</taxon>
        <taxon>Sar</taxon>
        <taxon>Stramenopiles</taxon>
        <taxon>Ochrophyta</taxon>
        <taxon>Bacillariophyta</taxon>
        <taxon>Coscinodiscophyceae</taxon>
        <taxon>Thalassiosirophycidae</taxon>
        <taxon>Stephanodiscales</taxon>
        <taxon>Stephanodiscaceae</taxon>
        <taxon>Cyclotella</taxon>
    </lineage>
</organism>
<feature type="region of interest" description="Disordered" evidence="1">
    <location>
        <begin position="447"/>
        <end position="475"/>
    </location>
</feature>
<feature type="compositionally biased region" description="Low complexity" evidence="1">
    <location>
        <begin position="822"/>
        <end position="833"/>
    </location>
</feature>
<feature type="region of interest" description="Disordered" evidence="1">
    <location>
        <begin position="538"/>
        <end position="578"/>
    </location>
</feature>
<feature type="region of interest" description="Disordered" evidence="1">
    <location>
        <begin position="287"/>
        <end position="308"/>
    </location>
</feature>
<feature type="region of interest" description="Disordered" evidence="1">
    <location>
        <begin position="370"/>
        <end position="414"/>
    </location>
</feature>
<dbReference type="AlphaFoldDB" id="A0ABD3NUU4"/>
<sequence length="1112" mass="123801">MACFDLRIDRDREMDDDIHPIYNYLKRRGWSDALELLSCTNSKLPNDFMFDEDNADPFKITIRPIEHPTELFVAIQQRDWGAALNCLHRKPAEARTWVYRETDFPENEMLWKLLPLHASIALGAPAYFILELLDAYPDAAKKRDLKKSLPIHLVASRVDIDVDGERLLQHLLRVFPESAGVVNGRGKLPIELAYGAQLRKDKNNKVHSWCIDTKDIEDEGFELQLEMRDVMESFKSDNKIPYPPTWAVPGPTNSSGSYSSRSEATFDIIAYPFLASTYAKLGTIPESNSKAATPVSSSSSSSSSTDEKKTLGFHSIHLNNDSQPSSSSISLRPTIDSSMRSFCFSRKSARSSSSLAVSKLRLLLSRSRSLERMKSASGSDSVNNGDSESRTKTESNDLDTVISSSESKTSGEELHQQIDCLQSRSYELPRKPVMYSSPAMSLPLPSMMSGSHFSSKEKKSSTGCTSCDKDSDDTGESLVASIDLQKSLFGLLKSGQPQPQPPNVYEHAQSFDIPTKQSMYSSPARSLPSQLRMITSLTRSRNQSDECNAFGKVSSGGERRQQTDSDSTNLDVSSSKNCTSKQQRFVKKKSHSFDLPPTQSMYCSPSRSLPYPLRIFKSRSRRTDEKASNNIRCCSFVNDSQSGNAEKSCKSVDLKHSLSVSLEPKWVENHQQVYKETRSFDIPAKQTMYSSPARSLPSGFCVYKSNSVFLDKTESNANCVPFVRDATSYDEETPASKGLNDSISQLLKPKGSEQHLNAGKHSRSFDVPHAQAMYSFPTSSLPSPLRMLKLHIQPNEESNWSKNFDKQSSGESYTTHSESIQLKKSSSASLTSTPLQVDTHSLDLSVELPTLSCSVTSFPSASSLPELNSHRMQKITRMDCQSSETGPRSKSHMIAEEHAAYVDLDTTSKSSQCSESKHGCNSYRETHSFNLPPNQSMYSSPARSLPVYTTRANIKCGFDKDNTRSCSAVTGNHFIHATESGECECSPLGVVMSNHCDENQAEDMASASVEEDPVLVDFIEEAISNIGRERYEIEYVLKEMHDRRIDKIDDLLNVDSKVLAASFADKELAMEMKRLLDEPEFVSSFYENYAEEDFLCCSSGAGSHSHPEVSFT</sequence>
<dbReference type="EMBL" id="JABMIG020000404">
    <property type="protein sequence ID" value="KAL3779129.1"/>
    <property type="molecule type" value="Genomic_DNA"/>
</dbReference>
<evidence type="ECO:0000256" key="1">
    <source>
        <dbReference type="SAM" id="MobiDB-lite"/>
    </source>
</evidence>
<name>A0ABD3NUU4_9STRA</name>
<comment type="caution">
    <text evidence="2">The sequence shown here is derived from an EMBL/GenBank/DDBJ whole genome shotgun (WGS) entry which is preliminary data.</text>
</comment>
<accession>A0ABD3NUU4</accession>
<gene>
    <name evidence="2" type="ORF">HJC23_003113</name>
</gene>
<feature type="compositionally biased region" description="Polar residues" evidence="1">
    <location>
        <begin position="799"/>
        <end position="820"/>
    </location>
</feature>
<proteinExistence type="predicted"/>
<feature type="compositionally biased region" description="Polar residues" evidence="1">
    <location>
        <begin position="376"/>
        <end position="386"/>
    </location>
</feature>
<evidence type="ECO:0000313" key="2">
    <source>
        <dbReference type="EMBL" id="KAL3779129.1"/>
    </source>
</evidence>
<evidence type="ECO:0000313" key="3">
    <source>
        <dbReference type="Proteomes" id="UP001516023"/>
    </source>
</evidence>
<keyword evidence="3" id="KW-1185">Reference proteome</keyword>
<reference evidence="2 3" key="1">
    <citation type="journal article" date="2020" name="G3 (Bethesda)">
        <title>Improved Reference Genome for Cyclotella cryptica CCMP332, a Model for Cell Wall Morphogenesis, Salinity Adaptation, and Lipid Production in Diatoms (Bacillariophyta).</title>
        <authorList>
            <person name="Roberts W.R."/>
            <person name="Downey K.M."/>
            <person name="Ruck E.C."/>
            <person name="Traller J.C."/>
            <person name="Alverson A.J."/>
        </authorList>
    </citation>
    <scope>NUCLEOTIDE SEQUENCE [LARGE SCALE GENOMIC DNA]</scope>
    <source>
        <strain evidence="2 3">CCMP332</strain>
    </source>
</reference>
<feature type="compositionally biased region" description="Polar residues" evidence="1">
    <location>
        <begin position="564"/>
        <end position="578"/>
    </location>
</feature>
<feature type="region of interest" description="Disordered" evidence="1">
    <location>
        <begin position="799"/>
        <end position="833"/>
    </location>
</feature>
<protein>
    <submittedName>
        <fullName evidence="2">Uncharacterized protein</fullName>
    </submittedName>
</protein>